<proteinExistence type="predicted"/>
<comment type="caution">
    <text evidence="1">The sequence shown here is derived from an EMBL/GenBank/DDBJ whole genome shotgun (WGS) entry which is preliminary data.</text>
</comment>
<evidence type="ECO:0000313" key="1">
    <source>
        <dbReference type="EMBL" id="SMP00385.1"/>
    </source>
</evidence>
<dbReference type="EMBL" id="FXTT01000001">
    <property type="protein sequence ID" value="SMP00385.1"/>
    <property type="molecule type" value="Genomic_DNA"/>
</dbReference>
<sequence>MAEWRSALKGQLSLGKVGTSDGSGVTFSEVTRVSLLQIAAWPEAWKSVGAEAARLAGTETAPGPGMMAQGAEGNLLQIEPLKWWLISRDDRQDRASLAIKDGVVLDLSSSRTWINLNGPNATHLLNHFLPLNLSDTAFPVGSVASSAFHHIGITLWRDETGFNLLFPRSFAVSLWEQLTDSAAQYGFVVI</sequence>
<dbReference type="RefSeq" id="WP_208996921.1">
    <property type="nucleotide sequence ID" value="NZ_BAAAEA010000001.1"/>
</dbReference>
<evidence type="ECO:0000313" key="2">
    <source>
        <dbReference type="Proteomes" id="UP001157914"/>
    </source>
</evidence>
<dbReference type="SUPFAM" id="SSF103025">
    <property type="entry name" value="Folate-binding domain"/>
    <property type="match status" value="1"/>
</dbReference>
<dbReference type="Proteomes" id="UP001157914">
    <property type="component" value="Unassembled WGS sequence"/>
</dbReference>
<dbReference type="InterPro" id="IPR027266">
    <property type="entry name" value="TrmE/GcvT-like"/>
</dbReference>
<protein>
    <submittedName>
        <fullName evidence="1">Sarcosine oxidase, gamma subunit family, heterotetrameric form</fullName>
    </submittedName>
</protein>
<dbReference type="Pfam" id="PF04268">
    <property type="entry name" value="SoxG"/>
    <property type="match status" value="1"/>
</dbReference>
<organism evidence="1 2">
    <name type="scientific">Roseibium denhamense</name>
    <dbReference type="NCBI Taxonomy" id="76305"/>
    <lineage>
        <taxon>Bacteria</taxon>
        <taxon>Pseudomonadati</taxon>
        <taxon>Pseudomonadota</taxon>
        <taxon>Alphaproteobacteria</taxon>
        <taxon>Hyphomicrobiales</taxon>
        <taxon>Stappiaceae</taxon>
        <taxon>Roseibium</taxon>
    </lineage>
</organism>
<name>A0ABY1N689_9HYPH</name>
<dbReference type="Gene3D" id="3.30.1360.120">
    <property type="entry name" value="Probable tRNA modification gtpase trme, domain 1"/>
    <property type="match status" value="1"/>
</dbReference>
<gene>
    <name evidence="1" type="ORF">SAMN06265374_0185</name>
</gene>
<reference evidence="1 2" key="1">
    <citation type="submission" date="2017-05" db="EMBL/GenBank/DDBJ databases">
        <authorList>
            <person name="Varghese N."/>
            <person name="Submissions S."/>
        </authorList>
    </citation>
    <scope>NUCLEOTIDE SEQUENCE [LARGE SCALE GENOMIC DNA]</scope>
    <source>
        <strain evidence="1 2">DSM 15949</strain>
    </source>
</reference>
<dbReference type="InterPro" id="IPR007375">
    <property type="entry name" value="SoxG"/>
</dbReference>
<dbReference type="Gene3D" id="3.30.70.1520">
    <property type="entry name" value="Heterotetrameric sarcosine oxidase"/>
    <property type="match status" value="1"/>
</dbReference>
<accession>A0ABY1N689</accession>
<keyword evidence="2" id="KW-1185">Reference proteome</keyword>